<evidence type="ECO:0000313" key="2">
    <source>
        <dbReference type="Proteomes" id="UP000595437"/>
    </source>
</evidence>
<keyword evidence="2" id="KW-1185">Reference proteome</keyword>
<evidence type="ECO:0000313" key="1">
    <source>
        <dbReference type="EMBL" id="QQP50180.1"/>
    </source>
</evidence>
<accession>A0A7T8HHX1</accession>
<dbReference type="Proteomes" id="UP000595437">
    <property type="component" value="Chromosome 7"/>
</dbReference>
<organism evidence="1 2">
    <name type="scientific">Caligus rogercresseyi</name>
    <name type="common">Sea louse</name>
    <dbReference type="NCBI Taxonomy" id="217165"/>
    <lineage>
        <taxon>Eukaryota</taxon>
        <taxon>Metazoa</taxon>
        <taxon>Ecdysozoa</taxon>
        <taxon>Arthropoda</taxon>
        <taxon>Crustacea</taxon>
        <taxon>Multicrustacea</taxon>
        <taxon>Hexanauplia</taxon>
        <taxon>Copepoda</taxon>
        <taxon>Siphonostomatoida</taxon>
        <taxon>Caligidae</taxon>
        <taxon>Caligus</taxon>
    </lineage>
</organism>
<dbReference type="AlphaFoldDB" id="A0A7T8HHX1"/>
<proteinExistence type="predicted"/>
<protein>
    <submittedName>
        <fullName evidence="1">Uncharacterized protein</fullName>
    </submittedName>
</protein>
<reference evidence="2" key="1">
    <citation type="submission" date="2021-01" db="EMBL/GenBank/DDBJ databases">
        <title>Caligus Genome Assembly.</title>
        <authorList>
            <person name="Gallardo-Escarate C."/>
        </authorList>
    </citation>
    <scope>NUCLEOTIDE SEQUENCE [LARGE SCALE GENOMIC DNA]</scope>
</reference>
<dbReference type="EMBL" id="CP045896">
    <property type="protein sequence ID" value="QQP50180.1"/>
    <property type="molecule type" value="Genomic_DNA"/>
</dbReference>
<gene>
    <name evidence="1" type="ORF">FKW44_011095</name>
</gene>
<name>A0A7T8HHX1_CALRO</name>
<sequence>MIINLKFFSELEKKWIILQFGKTPSPSTVRREFILHFKISVGGGEILPGGPVHKIS</sequence>